<reference evidence="2 3" key="1">
    <citation type="submission" date="2017-06" db="EMBL/GenBank/DDBJ databases">
        <authorList>
            <person name="Kim H.J."/>
            <person name="Triplett B.A."/>
        </authorList>
    </citation>
    <scope>NUCLEOTIDE SEQUENCE [LARGE SCALE GENOMIC DNA]</scope>
    <source>
        <strain evidence="2 3">DSM 18704</strain>
    </source>
</reference>
<feature type="compositionally biased region" description="Basic and acidic residues" evidence="1">
    <location>
        <begin position="122"/>
        <end position="138"/>
    </location>
</feature>
<dbReference type="EMBL" id="FZOU01000004">
    <property type="protein sequence ID" value="SNT11706.1"/>
    <property type="molecule type" value="Genomic_DNA"/>
</dbReference>
<accession>A0A239K043</accession>
<dbReference type="RefSeq" id="WP_142988339.1">
    <property type="nucleotide sequence ID" value="NZ_FZOU01000004.1"/>
</dbReference>
<keyword evidence="3" id="KW-1185">Reference proteome</keyword>
<dbReference type="OrthoDB" id="533336at2"/>
<dbReference type="InterPro" id="IPR046229">
    <property type="entry name" value="TnpC-like"/>
</dbReference>
<gene>
    <name evidence="2" type="ORF">SAMN05421770_104241</name>
</gene>
<name>A0A239K043_9BACT</name>
<evidence type="ECO:0008006" key="4">
    <source>
        <dbReference type="Google" id="ProtNLM"/>
    </source>
</evidence>
<sequence length="150" mass="17632">MRRNLVGLERSTQLRSKAALERAQNAIRRMQTDERSINFRTVAAEAGVSTAWLYKTKLLRERIMKLRTVSKPIAENTGKDRRLISQERIIATLRLRVKELEAKNKELKEQLELSYGQLVRRPSNDKPARRGHVHDVQNRNKRKKSLDDYR</sequence>
<evidence type="ECO:0000256" key="1">
    <source>
        <dbReference type="SAM" id="MobiDB-lite"/>
    </source>
</evidence>
<organism evidence="2 3">
    <name type="scientific">Granulicella rosea</name>
    <dbReference type="NCBI Taxonomy" id="474952"/>
    <lineage>
        <taxon>Bacteria</taxon>
        <taxon>Pseudomonadati</taxon>
        <taxon>Acidobacteriota</taxon>
        <taxon>Terriglobia</taxon>
        <taxon>Terriglobales</taxon>
        <taxon>Acidobacteriaceae</taxon>
        <taxon>Granulicella</taxon>
    </lineage>
</organism>
<evidence type="ECO:0000313" key="3">
    <source>
        <dbReference type="Proteomes" id="UP000198356"/>
    </source>
</evidence>
<feature type="region of interest" description="Disordered" evidence="1">
    <location>
        <begin position="116"/>
        <end position="150"/>
    </location>
</feature>
<protein>
    <recommendedName>
        <fullName evidence="4">Transposase</fullName>
    </recommendedName>
</protein>
<dbReference type="AlphaFoldDB" id="A0A239K043"/>
<dbReference type="Proteomes" id="UP000198356">
    <property type="component" value="Unassembled WGS sequence"/>
</dbReference>
<evidence type="ECO:0000313" key="2">
    <source>
        <dbReference type="EMBL" id="SNT11706.1"/>
    </source>
</evidence>
<dbReference type="Pfam" id="PF19776">
    <property type="entry name" value="DUF6262"/>
    <property type="match status" value="1"/>
</dbReference>
<proteinExistence type="predicted"/>